<keyword evidence="2" id="KW-1185">Reference proteome</keyword>
<dbReference type="Proteomes" id="UP001500466">
    <property type="component" value="Unassembled WGS sequence"/>
</dbReference>
<evidence type="ECO:0000313" key="2">
    <source>
        <dbReference type="Proteomes" id="UP001500466"/>
    </source>
</evidence>
<sequence>MRLRSYVARMSNHEGAIRHGVSGLSAIARPRALPLVPDRVWSDGQWARIRGGSPAKAMEDHWCAFSEGNTLFVYRSWSGHGIFEATFAPCPGGWRIVSAVVETSWRKRHPWVLSRHGAEYYCVLLEHLVWNVALAEPEPPTAERLARLRGLVATEKYVPGTNTYDRLRRGLSRRGRGR</sequence>
<name>A0ABP9H2F7_9ACTN</name>
<proteinExistence type="predicted"/>
<organism evidence="1 2">
    <name type="scientific">Yinghuangia aomiensis</name>
    <dbReference type="NCBI Taxonomy" id="676205"/>
    <lineage>
        <taxon>Bacteria</taxon>
        <taxon>Bacillati</taxon>
        <taxon>Actinomycetota</taxon>
        <taxon>Actinomycetes</taxon>
        <taxon>Kitasatosporales</taxon>
        <taxon>Streptomycetaceae</taxon>
        <taxon>Yinghuangia</taxon>
    </lineage>
</organism>
<accession>A0ABP9H2F7</accession>
<comment type="caution">
    <text evidence="1">The sequence shown here is derived from an EMBL/GenBank/DDBJ whole genome shotgun (WGS) entry which is preliminary data.</text>
</comment>
<protein>
    <recommendedName>
        <fullName evidence="3">Transposase</fullName>
    </recommendedName>
</protein>
<reference evidence="2" key="1">
    <citation type="journal article" date="2019" name="Int. J. Syst. Evol. Microbiol.">
        <title>The Global Catalogue of Microorganisms (GCM) 10K type strain sequencing project: providing services to taxonomists for standard genome sequencing and annotation.</title>
        <authorList>
            <consortium name="The Broad Institute Genomics Platform"/>
            <consortium name="The Broad Institute Genome Sequencing Center for Infectious Disease"/>
            <person name="Wu L."/>
            <person name="Ma J."/>
        </authorList>
    </citation>
    <scope>NUCLEOTIDE SEQUENCE [LARGE SCALE GENOMIC DNA]</scope>
    <source>
        <strain evidence="2">JCM 17986</strain>
    </source>
</reference>
<dbReference type="EMBL" id="BAABHS010000004">
    <property type="protein sequence ID" value="GAA4953621.1"/>
    <property type="molecule type" value="Genomic_DNA"/>
</dbReference>
<evidence type="ECO:0008006" key="3">
    <source>
        <dbReference type="Google" id="ProtNLM"/>
    </source>
</evidence>
<evidence type="ECO:0000313" key="1">
    <source>
        <dbReference type="EMBL" id="GAA4953621.1"/>
    </source>
</evidence>
<gene>
    <name evidence="1" type="ORF">GCM10023205_13770</name>
</gene>